<keyword evidence="2" id="KW-0677">Repeat</keyword>
<keyword evidence="4" id="KW-0862">Zinc</keyword>
<evidence type="ECO:0000256" key="6">
    <source>
        <dbReference type="SAM" id="MobiDB-lite"/>
    </source>
</evidence>
<dbReference type="AlphaFoldDB" id="A0A0J9R941"/>
<sequence length="446" mass="52888">MCSFRNKLHADSKDMTPQHSNKQHYVESARVYMRSDSSILIKCCLCNADTFGGDKWKEFLRHLVQRHGDEGELNGDEDEIQDEVQVEMTNLLEASIAQESKLTEVQESFTNVEFLEDEVEPNFSPEEEQDHEEFASNSHHDYISNQPNKAFYSLQRTSPGVIQYFIHLLRRHKFFWITEHGINRKDRMDSSQKVAEALFHRFHFQLDPQVVNASARFLQVWFERQYVMQLSNSDFRCRYPKYYHSLLKFMPTNHISVTICEECDRRFLNERQLRLHKFRVHGGPNPNVCHVCHQSFPLASKLEQHQARYHFKRPEWQCSKCDYNAPSKWDFQQHQAMHAGQRNYICELCGHSSKTSSALAVHRRTHDQPKLSCPHCSRQFRENSTLKSHIRKFHDGDSARQLSCDFCWRRFQTLEMLKLHKLVHLQSEEMESDEEDDPDELDRFVS</sequence>
<feature type="domain" description="C2H2-type" evidence="7">
    <location>
        <begin position="316"/>
        <end position="343"/>
    </location>
</feature>
<feature type="domain" description="C2H2-type" evidence="7">
    <location>
        <begin position="402"/>
        <end position="429"/>
    </location>
</feature>
<dbReference type="PANTHER" id="PTHR24409:SF295">
    <property type="entry name" value="AZ2-RELATED"/>
    <property type="match status" value="1"/>
</dbReference>
<evidence type="ECO:0000256" key="1">
    <source>
        <dbReference type="ARBA" id="ARBA00022723"/>
    </source>
</evidence>
<dbReference type="Proteomes" id="UP000035880">
    <property type="component" value="Chromosome 2R"/>
</dbReference>
<feature type="domain" description="C2H2-type" evidence="7">
    <location>
        <begin position="344"/>
        <end position="371"/>
    </location>
</feature>
<dbReference type="EMBL" id="CM002911">
    <property type="protein sequence ID" value="KMY92582.1"/>
    <property type="molecule type" value="Genomic_DNA"/>
</dbReference>
<proteinExistence type="predicted"/>
<dbReference type="KEGG" id="dsi:Dsimw501_GD10687"/>
<keyword evidence="3 5" id="KW-0863">Zinc-finger</keyword>
<dbReference type="PROSITE" id="PS50157">
    <property type="entry name" value="ZINC_FINGER_C2H2_2"/>
    <property type="match status" value="5"/>
</dbReference>
<dbReference type="GO" id="GO:0008270">
    <property type="term" value="F:zinc ion binding"/>
    <property type="evidence" value="ECO:0007669"/>
    <property type="project" value="UniProtKB-KW"/>
</dbReference>
<protein>
    <recommendedName>
        <fullName evidence="7">C2H2-type domain-containing protein</fullName>
    </recommendedName>
</protein>
<evidence type="ECO:0000256" key="4">
    <source>
        <dbReference type="ARBA" id="ARBA00022833"/>
    </source>
</evidence>
<evidence type="ECO:0000259" key="7">
    <source>
        <dbReference type="PROSITE" id="PS50157"/>
    </source>
</evidence>
<evidence type="ECO:0000256" key="5">
    <source>
        <dbReference type="PROSITE-ProRule" id="PRU00042"/>
    </source>
</evidence>
<evidence type="ECO:0000256" key="2">
    <source>
        <dbReference type="ARBA" id="ARBA00022737"/>
    </source>
</evidence>
<dbReference type="InterPro" id="IPR036236">
    <property type="entry name" value="Znf_C2H2_sf"/>
</dbReference>
<dbReference type="FunFam" id="3.30.160.60:FF:002382">
    <property type="entry name" value="Regular, isoform C"/>
    <property type="match status" value="1"/>
</dbReference>
<dbReference type="SUPFAM" id="SSF57667">
    <property type="entry name" value="beta-beta-alpha zinc fingers"/>
    <property type="match status" value="3"/>
</dbReference>
<dbReference type="GO" id="GO:0000981">
    <property type="term" value="F:DNA-binding transcription factor activity, RNA polymerase II-specific"/>
    <property type="evidence" value="ECO:0007669"/>
    <property type="project" value="TreeGrafter"/>
</dbReference>
<dbReference type="GO" id="GO:0000977">
    <property type="term" value="F:RNA polymerase II transcription regulatory region sequence-specific DNA binding"/>
    <property type="evidence" value="ECO:0007669"/>
    <property type="project" value="TreeGrafter"/>
</dbReference>
<name>A0A0J9R941_DROSI</name>
<feature type="compositionally biased region" description="Acidic residues" evidence="6">
    <location>
        <begin position="428"/>
        <end position="440"/>
    </location>
</feature>
<evidence type="ECO:0000313" key="8">
    <source>
        <dbReference type="EMBL" id="KMY92582.1"/>
    </source>
</evidence>
<gene>
    <name evidence="8" type="primary">Dsim\GD10687</name>
    <name evidence="8" type="ORF">Dsimw501_GD10687</name>
</gene>
<dbReference type="OrthoDB" id="3437960at2759"/>
<reference evidence="8 9" key="1">
    <citation type="journal article" date="2013" name="Genome Res.">
        <title>A second-generation assembly of the Drosophila simulans genome provides new insights into patterns of lineage-specific divergence.</title>
        <authorList>
            <person name="Hu T.T."/>
            <person name="Eisen M.B."/>
            <person name="Thornton K.R."/>
            <person name="Andolfatto P."/>
        </authorList>
    </citation>
    <scope>NUCLEOTIDE SEQUENCE [LARGE SCALE GENOMIC DNA]</scope>
    <source>
        <strain evidence="9">w501</strain>
    </source>
</reference>
<dbReference type="InterPro" id="IPR013087">
    <property type="entry name" value="Znf_C2H2_type"/>
</dbReference>
<evidence type="ECO:0000313" key="9">
    <source>
        <dbReference type="Proteomes" id="UP000035880"/>
    </source>
</evidence>
<evidence type="ECO:0000256" key="3">
    <source>
        <dbReference type="ARBA" id="ARBA00022771"/>
    </source>
</evidence>
<dbReference type="PANTHER" id="PTHR24409">
    <property type="entry name" value="ZINC FINGER PROTEIN 142"/>
    <property type="match status" value="1"/>
</dbReference>
<feature type="domain" description="C2H2-type" evidence="7">
    <location>
        <begin position="371"/>
        <end position="399"/>
    </location>
</feature>
<dbReference type="SMART" id="SM00355">
    <property type="entry name" value="ZnF_C2H2"/>
    <property type="match status" value="7"/>
</dbReference>
<feature type="region of interest" description="Disordered" evidence="6">
    <location>
        <begin position="1"/>
        <end position="22"/>
    </location>
</feature>
<dbReference type="Pfam" id="PF00096">
    <property type="entry name" value="zf-C2H2"/>
    <property type="match status" value="2"/>
</dbReference>
<organism evidence="8 9">
    <name type="scientific">Drosophila simulans</name>
    <name type="common">Fruit fly</name>
    <dbReference type="NCBI Taxonomy" id="7240"/>
    <lineage>
        <taxon>Eukaryota</taxon>
        <taxon>Metazoa</taxon>
        <taxon>Ecdysozoa</taxon>
        <taxon>Arthropoda</taxon>
        <taxon>Hexapoda</taxon>
        <taxon>Insecta</taxon>
        <taxon>Pterygota</taxon>
        <taxon>Neoptera</taxon>
        <taxon>Endopterygota</taxon>
        <taxon>Diptera</taxon>
        <taxon>Brachycera</taxon>
        <taxon>Muscomorpha</taxon>
        <taxon>Ephydroidea</taxon>
        <taxon>Drosophilidae</taxon>
        <taxon>Drosophila</taxon>
        <taxon>Sophophora</taxon>
    </lineage>
</organism>
<feature type="region of interest" description="Disordered" evidence="6">
    <location>
        <begin position="427"/>
        <end position="446"/>
    </location>
</feature>
<dbReference type="Bgee" id="FBgn0182452">
    <property type="expression patterns" value="Expressed in embryo and 3 other cell types or tissues"/>
</dbReference>
<dbReference type="Gene3D" id="3.30.160.60">
    <property type="entry name" value="Classic Zinc Finger"/>
    <property type="match status" value="3"/>
</dbReference>
<feature type="domain" description="C2H2-type" evidence="7">
    <location>
        <begin position="258"/>
        <end position="286"/>
    </location>
</feature>
<dbReference type="GO" id="GO:0005634">
    <property type="term" value="C:nucleus"/>
    <property type="evidence" value="ECO:0007669"/>
    <property type="project" value="TreeGrafter"/>
</dbReference>
<keyword evidence="1" id="KW-0479">Metal-binding</keyword>
<dbReference type="PROSITE" id="PS00028">
    <property type="entry name" value="ZINC_FINGER_C2H2_1"/>
    <property type="match status" value="4"/>
</dbReference>
<accession>A0A0J9R941</accession>